<evidence type="ECO:0000259" key="2">
    <source>
        <dbReference type="Pfam" id="PF04909"/>
    </source>
</evidence>
<dbReference type="GeneID" id="70190697"/>
<keyword evidence="1" id="KW-0732">Signal</keyword>
<sequence length="309" mass="33865">MAVFLGVALISGLITMVGSSLLPVGSWDSHLHIIDTTRYEQTPDTGSTVIHGTVWENTLFETSLGCSHVVIIQPTRYGNNNTATLEALAAYGPKRARAVVQFDPETITDAELREWHALGVRGVRINLANSKNPTSNTPPEQIPGLVRKYADKVRPLGWVIQFFISMKDIPLIEPVVPTLGLRVVIDHLGSPKLPNTTTCHGLDPYAIEGFSSLAKLLQGGSTWVKISAPYRSVSNQTTSSDYAVLDPLILELLRINGTKTVFGTDWPHTGYETLDIHPWAHRLVNLVGGDGKLLDGLFRDNARVLWDAE</sequence>
<reference evidence="3" key="1">
    <citation type="journal article" date="2021" name="Nat. Commun.">
        <title>Genetic determinants of endophytism in the Arabidopsis root mycobiome.</title>
        <authorList>
            <person name="Mesny F."/>
            <person name="Miyauchi S."/>
            <person name="Thiergart T."/>
            <person name="Pickel B."/>
            <person name="Atanasova L."/>
            <person name="Karlsson M."/>
            <person name="Huettel B."/>
            <person name="Barry K.W."/>
            <person name="Haridas S."/>
            <person name="Chen C."/>
            <person name="Bauer D."/>
            <person name="Andreopoulos W."/>
            <person name="Pangilinan J."/>
            <person name="LaButti K."/>
            <person name="Riley R."/>
            <person name="Lipzen A."/>
            <person name="Clum A."/>
            <person name="Drula E."/>
            <person name="Henrissat B."/>
            <person name="Kohler A."/>
            <person name="Grigoriev I.V."/>
            <person name="Martin F.M."/>
            <person name="Hacquard S."/>
        </authorList>
    </citation>
    <scope>NUCLEOTIDE SEQUENCE</scope>
    <source>
        <strain evidence="3">MPI-CAGE-CH-0230</strain>
    </source>
</reference>
<dbReference type="InterPro" id="IPR006680">
    <property type="entry name" value="Amidohydro-rel"/>
</dbReference>
<evidence type="ECO:0000256" key="1">
    <source>
        <dbReference type="SAM" id="SignalP"/>
    </source>
</evidence>
<feature type="domain" description="Amidohydrolase-related" evidence="2">
    <location>
        <begin position="28"/>
        <end position="306"/>
    </location>
</feature>
<proteinExistence type="predicted"/>
<accession>A0A9P9BLA8</accession>
<dbReference type="GO" id="GO:0016787">
    <property type="term" value="F:hydrolase activity"/>
    <property type="evidence" value="ECO:0007669"/>
    <property type="project" value="InterPro"/>
</dbReference>
<dbReference type="PANTHER" id="PTHR35563:SF2">
    <property type="entry name" value="BARREL METAL-DEPENDENT HYDROLASE, PUTATIVE (AFU_ORTHOLOGUE AFUA_1G16240)-RELATED"/>
    <property type="match status" value="1"/>
</dbReference>
<dbReference type="RefSeq" id="XP_046008280.1">
    <property type="nucleotide sequence ID" value="XM_046161151.1"/>
</dbReference>
<comment type="caution">
    <text evidence="3">The sequence shown here is derived from an EMBL/GenBank/DDBJ whole genome shotgun (WGS) entry which is preliminary data.</text>
</comment>
<keyword evidence="4" id="KW-1185">Reference proteome</keyword>
<dbReference type="InterPro" id="IPR032466">
    <property type="entry name" value="Metal_Hydrolase"/>
</dbReference>
<dbReference type="SUPFAM" id="SSF51556">
    <property type="entry name" value="Metallo-dependent hydrolases"/>
    <property type="match status" value="1"/>
</dbReference>
<gene>
    <name evidence="3" type="ORF">B0I36DRAFT_387217</name>
</gene>
<dbReference type="PANTHER" id="PTHR35563">
    <property type="entry name" value="BARREL METAL-DEPENDENT HYDROLASE, PUTATIVE (AFU_ORTHOLOGUE AFUA_1G16240)-RELATED"/>
    <property type="match status" value="1"/>
</dbReference>
<feature type="signal peptide" evidence="1">
    <location>
        <begin position="1"/>
        <end position="19"/>
    </location>
</feature>
<dbReference type="Pfam" id="PF04909">
    <property type="entry name" value="Amidohydro_2"/>
    <property type="match status" value="1"/>
</dbReference>
<dbReference type="InterPro" id="IPR052358">
    <property type="entry name" value="Aro_Compnd_Degr_Hydrolases"/>
</dbReference>
<dbReference type="AlphaFoldDB" id="A0A9P9BLA8"/>
<protein>
    <recommendedName>
        <fullName evidence="2">Amidohydrolase-related domain-containing protein</fullName>
    </recommendedName>
</protein>
<dbReference type="Gene3D" id="3.20.20.140">
    <property type="entry name" value="Metal-dependent hydrolases"/>
    <property type="match status" value="1"/>
</dbReference>
<feature type="chain" id="PRO_5040354144" description="Amidohydrolase-related domain-containing protein" evidence="1">
    <location>
        <begin position="20"/>
        <end position="309"/>
    </location>
</feature>
<evidence type="ECO:0000313" key="4">
    <source>
        <dbReference type="Proteomes" id="UP000756346"/>
    </source>
</evidence>
<evidence type="ECO:0000313" key="3">
    <source>
        <dbReference type="EMBL" id="KAH7024732.1"/>
    </source>
</evidence>
<organism evidence="3 4">
    <name type="scientific">Microdochium trichocladiopsis</name>
    <dbReference type="NCBI Taxonomy" id="1682393"/>
    <lineage>
        <taxon>Eukaryota</taxon>
        <taxon>Fungi</taxon>
        <taxon>Dikarya</taxon>
        <taxon>Ascomycota</taxon>
        <taxon>Pezizomycotina</taxon>
        <taxon>Sordariomycetes</taxon>
        <taxon>Xylariomycetidae</taxon>
        <taxon>Xylariales</taxon>
        <taxon>Microdochiaceae</taxon>
        <taxon>Microdochium</taxon>
    </lineage>
</organism>
<dbReference type="OrthoDB" id="2135488at2759"/>
<dbReference type="Proteomes" id="UP000756346">
    <property type="component" value="Unassembled WGS sequence"/>
</dbReference>
<dbReference type="EMBL" id="JAGTJQ010000009">
    <property type="protein sequence ID" value="KAH7024732.1"/>
    <property type="molecule type" value="Genomic_DNA"/>
</dbReference>
<name>A0A9P9BLA8_9PEZI</name>